<dbReference type="InterPro" id="IPR002078">
    <property type="entry name" value="Sigma_54_int"/>
</dbReference>
<dbReference type="PANTHER" id="PTHR32071">
    <property type="entry name" value="TRANSCRIPTIONAL REGULATORY PROTEIN"/>
    <property type="match status" value="1"/>
</dbReference>
<evidence type="ECO:0000256" key="2">
    <source>
        <dbReference type="ARBA" id="ARBA00022840"/>
    </source>
</evidence>
<dbReference type="SUPFAM" id="SSF52172">
    <property type="entry name" value="CheY-like"/>
    <property type="match status" value="1"/>
</dbReference>
<evidence type="ECO:0000256" key="6">
    <source>
        <dbReference type="PROSITE-ProRule" id="PRU00169"/>
    </source>
</evidence>
<gene>
    <name evidence="9" type="ORF">D0Y96_05005</name>
</gene>
<dbReference type="Pfam" id="PF00158">
    <property type="entry name" value="Sigma54_activat"/>
    <property type="match status" value="1"/>
</dbReference>
<dbReference type="PROSITE" id="PS00676">
    <property type="entry name" value="SIGMA54_INTERACT_2"/>
    <property type="match status" value="1"/>
</dbReference>
<dbReference type="InterPro" id="IPR027417">
    <property type="entry name" value="P-loop_NTPase"/>
</dbReference>
<keyword evidence="1" id="KW-0547">Nucleotide-binding</keyword>
<feature type="modified residue" description="4-aspartylphosphate" evidence="6">
    <location>
        <position position="66"/>
    </location>
</feature>
<evidence type="ECO:0000259" key="8">
    <source>
        <dbReference type="PROSITE" id="PS50110"/>
    </source>
</evidence>
<keyword evidence="3" id="KW-0805">Transcription regulation</keyword>
<keyword evidence="4" id="KW-0238">DNA-binding</keyword>
<dbReference type="OrthoDB" id="9771372at2"/>
<feature type="domain" description="Sigma-54 factor interaction" evidence="7">
    <location>
        <begin position="156"/>
        <end position="384"/>
    </location>
</feature>
<dbReference type="GO" id="GO:0043565">
    <property type="term" value="F:sequence-specific DNA binding"/>
    <property type="evidence" value="ECO:0007669"/>
    <property type="project" value="InterPro"/>
</dbReference>
<dbReference type="InterPro" id="IPR025943">
    <property type="entry name" value="Sigma_54_int_dom_ATP-bd_2"/>
</dbReference>
<dbReference type="PROSITE" id="PS50045">
    <property type="entry name" value="SIGMA54_INTERACT_4"/>
    <property type="match status" value="1"/>
</dbReference>
<evidence type="ECO:0000256" key="4">
    <source>
        <dbReference type="ARBA" id="ARBA00023125"/>
    </source>
</evidence>
<dbReference type="InterPro" id="IPR002197">
    <property type="entry name" value="HTH_Fis"/>
</dbReference>
<dbReference type="PROSITE" id="PS00675">
    <property type="entry name" value="SIGMA54_INTERACT_1"/>
    <property type="match status" value="1"/>
</dbReference>
<protein>
    <submittedName>
        <fullName evidence="9">Sigma-54-dependent Fis family transcriptional regulator</fullName>
    </submittedName>
</protein>
<dbReference type="SUPFAM" id="SSF52540">
    <property type="entry name" value="P-loop containing nucleoside triphosphate hydrolases"/>
    <property type="match status" value="1"/>
</dbReference>
<keyword evidence="2" id="KW-0067">ATP-binding</keyword>
<dbReference type="InterPro" id="IPR003593">
    <property type="entry name" value="AAA+_ATPase"/>
</dbReference>
<evidence type="ECO:0000313" key="10">
    <source>
        <dbReference type="Proteomes" id="UP000264702"/>
    </source>
</evidence>
<dbReference type="SUPFAM" id="SSF46689">
    <property type="entry name" value="Homeodomain-like"/>
    <property type="match status" value="1"/>
</dbReference>
<dbReference type="Gene3D" id="1.10.10.60">
    <property type="entry name" value="Homeodomain-like"/>
    <property type="match status" value="1"/>
</dbReference>
<dbReference type="GO" id="GO:0000160">
    <property type="term" value="P:phosphorelay signal transduction system"/>
    <property type="evidence" value="ECO:0007669"/>
    <property type="project" value="InterPro"/>
</dbReference>
<dbReference type="Gene3D" id="3.40.50.300">
    <property type="entry name" value="P-loop containing nucleotide triphosphate hydrolases"/>
    <property type="match status" value="1"/>
</dbReference>
<dbReference type="InterPro" id="IPR011006">
    <property type="entry name" value="CheY-like_superfamily"/>
</dbReference>
<evidence type="ECO:0000256" key="5">
    <source>
        <dbReference type="ARBA" id="ARBA00023163"/>
    </source>
</evidence>
<organism evidence="9 10">
    <name type="scientific">Paracidobacterium acidisoli</name>
    <dbReference type="NCBI Taxonomy" id="2303751"/>
    <lineage>
        <taxon>Bacteria</taxon>
        <taxon>Pseudomonadati</taxon>
        <taxon>Acidobacteriota</taxon>
        <taxon>Terriglobia</taxon>
        <taxon>Terriglobales</taxon>
        <taxon>Acidobacteriaceae</taxon>
        <taxon>Paracidobacterium</taxon>
    </lineage>
</organism>
<accession>A0A372ISP7</accession>
<dbReference type="Pfam" id="PF25601">
    <property type="entry name" value="AAA_lid_14"/>
    <property type="match status" value="1"/>
</dbReference>
<dbReference type="Pfam" id="PF02954">
    <property type="entry name" value="HTH_8"/>
    <property type="match status" value="1"/>
</dbReference>
<evidence type="ECO:0000313" key="9">
    <source>
        <dbReference type="EMBL" id="RFU17952.1"/>
    </source>
</evidence>
<evidence type="ECO:0000256" key="3">
    <source>
        <dbReference type="ARBA" id="ARBA00023015"/>
    </source>
</evidence>
<dbReference type="PROSITE" id="PS50110">
    <property type="entry name" value="RESPONSE_REGULATORY"/>
    <property type="match status" value="1"/>
</dbReference>
<dbReference type="SMART" id="SM00448">
    <property type="entry name" value="REC"/>
    <property type="match status" value="1"/>
</dbReference>
<dbReference type="InterPro" id="IPR001789">
    <property type="entry name" value="Sig_transdc_resp-reg_receiver"/>
</dbReference>
<keyword evidence="10" id="KW-1185">Reference proteome</keyword>
<reference evidence="9 10" key="1">
    <citation type="submission" date="2018-08" db="EMBL/GenBank/DDBJ databases">
        <title>Acidipila sp. 4G-K13, an acidobacterium isolated from forest soil.</title>
        <authorList>
            <person name="Gao Z.-H."/>
            <person name="Qiu L.-H."/>
        </authorList>
    </citation>
    <scope>NUCLEOTIDE SEQUENCE [LARGE SCALE GENOMIC DNA]</scope>
    <source>
        <strain evidence="9 10">4G-K13</strain>
    </source>
</reference>
<keyword evidence="6" id="KW-0597">Phosphoprotein</keyword>
<dbReference type="PROSITE" id="PS00688">
    <property type="entry name" value="SIGMA54_INTERACT_3"/>
    <property type="match status" value="1"/>
</dbReference>
<dbReference type="FunFam" id="3.40.50.300:FF:000006">
    <property type="entry name" value="DNA-binding transcriptional regulator NtrC"/>
    <property type="match status" value="1"/>
</dbReference>
<dbReference type="InterPro" id="IPR025944">
    <property type="entry name" value="Sigma_54_int_dom_CS"/>
</dbReference>
<dbReference type="PANTHER" id="PTHR32071:SF14">
    <property type="entry name" value="TRANSCRIPTIONAL REGULATORY PROTEIN RTCR"/>
    <property type="match status" value="1"/>
</dbReference>
<dbReference type="Gene3D" id="3.40.50.2300">
    <property type="match status" value="1"/>
</dbReference>
<proteinExistence type="predicted"/>
<keyword evidence="5" id="KW-0804">Transcription</keyword>
<dbReference type="GO" id="GO:0006355">
    <property type="term" value="P:regulation of DNA-templated transcription"/>
    <property type="evidence" value="ECO:0007669"/>
    <property type="project" value="InterPro"/>
</dbReference>
<dbReference type="Proteomes" id="UP000264702">
    <property type="component" value="Unassembled WGS sequence"/>
</dbReference>
<comment type="caution">
    <text evidence="9">The sequence shown here is derived from an EMBL/GenBank/DDBJ whole genome shotgun (WGS) entry which is preliminary data.</text>
</comment>
<dbReference type="PRINTS" id="PR01590">
    <property type="entry name" value="HTHFIS"/>
</dbReference>
<feature type="domain" description="Response regulatory" evidence="8">
    <location>
        <begin position="17"/>
        <end position="131"/>
    </location>
</feature>
<dbReference type="EMBL" id="QVQT01000002">
    <property type="protein sequence ID" value="RFU17952.1"/>
    <property type="molecule type" value="Genomic_DNA"/>
</dbReference>
<dbReference type="CDD" id="cd00009">
    <property type="entry name" value="AAA"/>
    <property type="match status" value="1"/>
</dbReference>
<dbReference type="GO" id="GO:0005524">
    <property type="term" value="F:ATP binding"/>
    <property type="evidence" value="ECO:0007669"/>
    <property type="project" value="UniProtKB-KW"/>
</dbReference>
<dbReference type="AlphaFoldDB" id="A0A372ISP7"/>
<evidence type="ECO:0000256" key="1">
    <source>
        <dbReference type="ARBA" id="ARBA00022741"/>
    </source>
</evidence>
<sequence length="472" mass="51604">MLNPVQPTPSAAAGRLHVLVIDRDPAIRNACCEIAAACGCVPHGSDSLTAARALLTGRGADIVLIDQKAAMSAGFEVLDEMKALQPVMAVVLMTAASTVSAAVEAIRSGASDYLIKPFAVEEVTAILERLAKHRHMDRASRTLREKLRTQQGMGNIIGQSPEMEKLYRILSKVAQSTHPVLILGESGTGKELVAHAIHAHGPGAGRPFVPVDCGSLVPSLIESELFGHVKGAFTGAERTKDGLLVSAEGGTVFLDEIGELPLDLQAKLLRALQEKEVRPVGGSQRIPIRARILTATHRDLAGMVEQGRFRRDLYYRLNVVKLQLPALRDRKEDIPLLAAYFLERNSREYRRDFRLSADTLSFISEYHWPGNVRELANAIDRACNTASDEVIEIGEMTTSIRDSYLHRLQTLRPRADAPVQELAVMPLAEMERQAILTTLNQVRGDKLLAARLLGIGKTTLYRKLKEYGLGPA</sequence>
<dbReference type="SMART" id="SM00382">
    <property type="entry name" value="AAA"/>
    <property type="match status" value="1"/>
</dbReference>
<evidence type="ECO:0000259" key="7">
    <source>
        <dbReference type="PROSITE" id="PS50045"/>
    </source>
</evidence>
<dbReference type="Pfam" id="PF00072">
    <property type="entry name" value="Response_reg"/>
    <property type="match status" value="1"/>
</dbReference>
<dbReference type="InterPro" id="IPR025662">
    <property type="entry name" value="Sigma_54_int_dom_ATP-bd_1"/>
</dbReference>
<dbReference type="Gene3D" id="1.10.8.60">
    <property type="match status" value="1"/>
</dbReference>
<dbReference type="InterPro" id="IPR009057">
    <property type="entry name" value="Homeodomain-like_sf"/>
</dbReference>
<dbReference type="InterPro" id="IPR058031">
    <property type="entry name" value="AAA_lid_NorR"/>
</dbReference>
<name>A0A372ISP7_9BACT</name>